<comment type="caution">
    <text evidence="3">The sequence shown here is derived from an EMBL/GenBank/DDBJ whole genome shotgun (WGS) entry which is preliminary data.</text>
</comment>
<dbReference type="EMBL" id="JACIIX010000001">
    <property type="protein sequence ID" value="MBB6209151.1"/>
    <property type="molecule type" value="Genomic_DNA"/>
</dbReference>
<dbReference type="PANTHER" id="PTHR31793:SF27">
    <property type="entry name" value="NOVEL THIOESTERASE SUPERFAMILY DOMAIN AND SAPOSIN A-TYPE DOMAIN CONTAINING PROTEIN (0610012H03RIK)"/>
    <property type="match status" value="1"/>
</dbReference>
<dbReference type="Gene3D" id="3.10.129.10">
    <property type="entry name" value="Hotdog Thioesterase"/>
    <property type="match status" value="1"/>
</dbReference>
<dbReference type="NCBIfam" id="TIGR00051">
    <property type="entry name" value="YbgC/FadM family acyl-CoA thioesterase"/>
    <property type="match status" value="1"/>
</dbReference>
<protein>
    <submittedName>
        <fullName evidence="3">Acyl-CoA thioester hydrolase</fullName>
        <ecNumber evidence="3">3.1.2.-</ecNumber>
    </submittedName>
</protein>
<comment type="similarity">
    <text evidence="1">Belongs to the 4-hydroxybenzoyl-CoA thioesterase family.</text>
</comment>
<organism evidence="3 4">
    <name type="scientific">Novispirillum itersonii</name>
    <name type="common">Aquaspirillum itersonii</name>
    <dbReference type="NCBI Taxonomy" id="189"/>
    <lineage>
        <taxon>Bacteria</taxon>
        <taxon>Pseudomonadati</taxon>
        <taxon>Pseudomonadota</taxon>
        <taxon>Alphaproteobacteria</taxon>
        <taxon>Rhodospirillales</taxon>
        <taxon>Novispirillaceae</taxon>
        <taxon>Novispirillum</taxon>
    </lineage>
</organism>
<dbReference type="RefSeq" id="WP_184261089.1">
    <property type="nucleotide sequence ID" value="NZ_JACIIX010000001.1"/>
</dbReference>
<dbReference type="EC" id="3.1.2.-" evidence="3"/>
<name>A0A7W9ZCZ9_NOVIT</name>
<sequence length="146" mass="16693">MGETLIPLPERVFRHPFRVRYSEVDCQGVAYNAHYLTWFDVALWEFFRSLPWDLKAQVRDTGTDFHTVKAVVDYHAPVRFDEEIRVAVQPVRIGGSSLTFSLSLDVAGEDRRRASGEIVWVNACQTTHTSRPLPDGLRNRLAPLLP</sequence>
<accession>A0A7W9ZCZ9</accession>
<dbReference type="GO" id="GO:0047617">
    <property type="term" value="F:fatty acyl-CoA hydrolase activity"/>
    <property type="evidence" value="ECO:0007669"/>
    <property type="project" value="TreeGrafter"/>
</dbReference>
<proteinExistence type="inferred from homology"/>
<evidence type="ECO:0000313" key="4">
    <source>
        <dbReference type="Proteomes" id="UP000544872"/>
    </source>
</evidence>
<dbReference type="InterPro" id="IPR006684">
    <property type="entry name" value="YbgC/YbaW"/>
</dbReference>
<dbReference type="SUPFAM" id="SSF54637">
    <property type="entry name" value="Thioesterase/thiol ester dehydrase-isomerase"/>
    <property type="match status" value="1"/>
</dbReference>
<dbReference type="Proteomes" id="UP000544872">
    <property type="component" value="Unassembled WGS sequence"/>
</dbReference>
<gene>
    <name evidence="3" type="ORF">FHS48_000532</name>
</gene>
<keyword evidence="4" id="KW-1185">Reference proteome</keyword>
<dbReference type="Pfam" id="PF13279">
    <property type="entry name" value="4HBT_2"/>
    <property type="match status" value="1"/>
</dbReference>
<keyword evidence="2 3" id="KW-0378">Hydrolase</keyword>
<evidence type="ECO:0000256" key="1">
    <source>
        <dbReference type="ARBA" id="ARBA00005953"/>
    </source>
</evidence>
<dbReference type="InterPro" id="IPR050563">
    <property type="entry name" value="4-hydroxybenzoyl-CoA_TE"/>
</dbReference>
<evidence type="ECO:0000256" key="2">
    <source>
        <dbReference type="ARBA" id="ARBA00022801"/>
    </source>
</evidence>
<dbReference type="AlphaFoldDB" id="A0A7W9ZCZ9"/>
<dbReference type="InterPro" id="IPR029069">
    <property type="entry name" value="HotDog_dom_sf"/>
</dbReference>
<dbReference type="PANTHER" id="PTHR31793">
    <property type="entry name" value="4-HYDROXYBENZOYL-COA THIOESTERASE FAMILY MEMBER"/>
    <property type="match status" value="1"/>
</dbReference>
<evidence type="ECO:0000313" key="3">
    <source>
        <dbReference type="EMBL" id="MBB6209151.1"/>
    </source>
</evidence>
<reference evidence="3 4" key="1">
    <citation type="submission" date="2020-08" db="EMBL/GenBank/DDBJ databases">
        <title>Genomic Encyclopedia of Type Strains, Phase IV (KMG-IV): sequencing the most valuable type-strain genomes for metagenomic binning, comparative biology and taxonomic classification.</title>
        <authorList>
            <person name="Goeker M."/>
        </authorList>
    </citation>
    <scope>NUCLEOTIDE SEQUENCE [LARGE SCALE GENOMIC DNA]</scope>
    <source>
        <strain evidence="3 4">DSM 11590</strain>
    </source>
</reference>
<dbReference type="CDD" id="cd00586">
    <property type="entry name" value="4HBT"/>
    <property type="match status" value="1"/>
</dbReference>